<evidence type="ECO:0000313" key="6">
    <source>
        <dbReference type="Proteomes" id="UP000481947"/>
    </source>
</evidence>
<sequence length="295" mass="33663">MGALRFKEPDAQHFLENSVNPAPPVTDLRELAAISLRIEEPGVERLPEYERWLAMLIAPGTSLGGVRPKVNFRMPGDELWLAKFPAKDDRYDVGGWEFLVHQLAQRAGIWVPAARLEHLTESYATFCVARFDRRGQHRRMYASAMTMLERRDGEAGASYLDLAIFLQDKGAQGHIDQDLEQLYRRVIFNVMVGNRDDHLRNHGFIREPSGWRLSPAFDVNPNLAKADHSLTFDGKSTVPSLKLVKETADFYRCQDRANQIIDEVRTAVRAWSQEAERLGLPSLEIKRMESVFMQA</sequence>
<feature type="domain" description="HipA-like C-terminal" evidence="4">
    <location>
        <begin position="61"/>
        <end position="271"/>
    </location>
</feature>
<dbReference type="EMBL" id="VYSB01000025">
    <property type="protein sequence ID" value="MYZ53663.1"/>
    <property type="molecule type" value="Genomic_DNA"/>
</dbReference>
<keyword evidence="2" id="KW-0808">Transferase</keyword>
<comment type="caution">
    <text evidence="5">The sequence shown here is derived from an EMBL/GenBank/DDBJ whole genome shotgun (WGS) entry which is preliminary data.</text>
</comment>
<dbReference type="GO" id="GO:0004674">
    <property type="term" value="F:protein serine/threonine kinase activity"/>
    <property type="evidence" value="ECO:0007669"/>
    <property type="project" value="TreeGrafter"/>
</dbReference>
<name>A0A7C9NIM7_9BURK</name>
<evidence type="ECO:0000313" key="5">
    <source>
        <dbReference type="EMBL" id="MYZ53663.1"/>
    </source>
</evidence>
<gene>
    <name evidence="5" type="ORF">F5985_16390</name>
</gene>
<evidence type="ECO:0000256" key="1">
    <source>
        <dbReference type="ARBA" id="ARBA00010164"/>
    </source>
</evidence>
<accession>A0A7C9NIM7</accession>
<comment type="similarity">
    <text evidence="1">Belongs to the HipA Ser/Thr kinase family.</text>
</comment>
<evidence type="ECO:0000256" key="3">
    <source>
        <dbReference type="ARBA" id="ARBA00022777"/>
    </source>
</evidence>
<evidence type="ECO:0000256" key="2">
    <source>
        <dbReference type="ARBA" id="ARBA00022679"/>
    </source>
</evidence>
<dbReference type="Proteomes" id="UP000481947">
    <property type="component" value="Unassembled WGS sequence"/>
</dbReference>
<protein>
    <submittedName>
        <fullName evidence="5">HipA domain-containing protein</fullName>
    </submittedName>
</protein>
<dbReference type="PANTHER" id="PTHR37419:SF8">
    <property type="entry name" value="TOXIN YJJJ"/>
    <property type="match status" value="1"/>
</dbReference>
<keyword evidence="3" id="KW-0418">Kinase</keyword>
<dbReference type="Pfam" id="PF07804">
    <property type="entry name" value="HipA_C"/>
    <property type="match status" value="1"/>
</dbReference>
<proteinExistence type="inferred from homology"/>
<dbReference type="PANTHER" id="PTHR37419">
    <property type="entry name" value="SERINE/THREONINE-PROTEIN KINASE TOXIN HIPA"/>
    <property type="match status" value="1"/>
</dbReference>
<dbReference type="InterPro" id="IPR052028">
    <property type="entry name" value="HipA_Ser/Thr_kinase"/>
</dbReference>
<dbReference type="RefSeq" id="WP_161126210.1">
    <property type="nucleotide sequence ID" value="NZ_VYSB01000025.1"/>
</dbReference>
<organism evidence="5 6">
    <name type="scientific">Malikia spinosa</name>
    <dbReference type="NCBI Taxonomy" id="86180"/>
    <lineage>
        <taxon>Bacteria</taxon>
        <taxon>Pseudomonadati</taxon>
        <taxon>Pseudomonadota</taxon>
        <taxon>Betaproteobacteria</taxon>
        <taxon>Burkholderiales</taxon>
        <taxon>Comamonadaceae</taxon>
        <taxon>Malikia</taxon>
    </lineage>
</organism>
<dbReference type="AlphaFoldDB" id="A0A7C9NIM7"/>
<dbReference type="InterPro" id="IPR012893">
    <property type="entry name" value="HipA-like_C"/>
</dbReference>
<reference evidence="5 6" key="1">
    <citation type="submission" date="2019-09" db="EMBL/GenBank/DDBJ databases">
        <title>Identification of Malikia spinosa a prominent benzene-, toluene-, and ethylbenzene-degrading bacterium: enrichment, isolation and whole genome sequencing.</title>
        <authorList>
            <person name="Tancsics A."/>
            <person name="Revesz F."/>
            <person name="Kriszt B."/>
        </authorList>
    </citation>
    <scope>NUCLEOTIDE SEQUENCE [LARGE SCALE GENOMIC DNA]</scope>
    <source>
        <strain evidence="5 6">AB6</strain>
    </source>
</reference>
<dbReference type="GO" id="GO:0005829">
    <property type="term" value="C:cytosol"/>
    <property type="evidence" value="ECO:0007669"/>
    <property type="project" value="TreeGrafter"/>
</dbReference>
<dbReference type="Gene3D" id="1.10.1070.20">
    <property type="match status" value="1"/>
</dbReference>
<evidence type="ECO:0000259" key="4">
    <source>
        <dbReference type="Pfam" id="PF07804"/>
    </source>
</evidence>